<dbReference type="InterPro" id="IPR038056">
    <property type="entry name" value="YjbR-like_sf"/>
</dbReference>
<gene>
    <name evidence="1" type="ORF">HDF17_001155</name>
</gene>
<proteinExistence type="predicted"/>
<protein>
    <submittedName>
        <fullName evidence="1">Putative DNA-binding protein (MmcQ/YjbR family)</fullName>
    </submittedName>
</protein>
<dbReference type="Proteomes" id="UP000589520">
    <property type="component" value="Unassembled WGS sequence"/>
</dbReference>
<evidence type="ECO:0000313" key="1">
    <source>
        <dbReference type="EMBL" id="NYF78868.1"/>
    </source>
</evidence>
<sequence length="170" mass="19226">MPDQRPLPPATPLNSIAYTAAMDAERSRTFLLTLPHVVETMQWGDNLVFWTGDKAIGGKMFVLLNLDGDGKAVLSYAAGPERFAELVEIEGVSPAPYFARIYWVAVQRWDVFRPKQWEQELHAAYTLTFDKLPPKTRSALALPAKEQAKLIAERRQQRKAKTEKSKPQES</sequence>
<accession>A0A7Y9TS96</accession>
<dbReference type="Pfam" id="PF04237">
    <property type="entry name" value="YjbR"/>
    <property type="match status" value="1"/>
</dbReference>
<comment type="caution">
    <text evidence="1">The sequence shown here is derived from an EMBL/GenBank/DDBJ whole genome shotgun (WGS) entry which is preliminary data.</text>
</comment>
<dbReference type="InterPro" id="IPR058532">
    <property type="entry name" value="YjbR/MT2646/Rv2570-like"/>
</dbReference>
<dbReference type="SUPFAM" id="SSF142906">
    <property type="entry name" value="YjbR-like"/>
    <property type="match status" value="1"/>
</dbReference>
<keyword evidence="2" id="KW-1185">Reference proteome</keyword>
<keyword evidence="1" id="KW-0238">DNA-binding</keyword>
<dbReference type="EMBL" id="JACCCW010000001">
    <property type="protein sequence ID" value="NYF78868.1"/>
    <property type="molecule type" value="Genomic_DNA"/>
</dbReference>
<evidence type="ECO:0000313" key="2">
    <source>
        <dbReference type="Proteomes" id="UP000589520"/>
    </source>
</evidence>
<name>A0A7Y9TS96_9BACT</name>
<dbReference type="PANTHER" id="PTHR35145:SF1">
    <property type="entry name" value="CYTOPLASMIC PROTEIN"/>
    <property type="match status" value="1"/>
</dbReference>
<dbReference type="InterPro" id="IPR007351">
    <property type="entry name" value="YjbR"/>
</dbReference>
<dbReference type="RefSeq" id="WP_348640795.1">
    <property type="nucleotide sequence ID" value="NZ_JACCCW010000001.1"/>
</dbReference>
<dbReference type="GO" id="GO:0003677">
    <property type="term" value="F:DNA binding"/>
    <property type="evidence" value="ECO:0007669"/>
    <property type="project" value="UniProtKB-KW"/>
</dbReference>
<dbReference type="PANTHER" id="PTHR35145">
    <property type="entry name" value="CYTOPLASMIC PROTEIN-RELATED"/>
    <property type="match status" value="1"/>
</dbReference>
<reference evidence="1 2" key="1">
    <citation type="submission" date="2020-07" db="EMBL/GenBank/DDBJ databases">
        <title>Genomic Encyclopedia of Type Strains, Phase IV (KMG-V): Genome sequencing to study the core and pangenomes of soil and plant-associated prokaryotes.</title>
        <authorList>
            <person name="Whitman W."/>
        </authorList>
    </citation>
    <scope>NUCLEOTIDE SEQUENCE [LARGE SCALE GENOMIC DNA]</scope>
    <source>
        <strain evidence="1 2">X4EP2</strain>
    </source>
</reference>
<dbReference type="AlphaFoldDB" id="A0A7Y9TS96"/>
<organism evidence="1 2">
    <name type="scientific">Granulicella arctica</name>
    <dbReference type="NCBI Taxonomy" id="940613"/>
    <lineage>
        <taxon>Bacteria</taxon>
        <taxon>Pseudomonadati</taxon>
        <taxon>Acidobacteriota</taxon>
        <taxon>Terriglobia</taxon>
        <taxon>Terriglobales</taxon>
        <taxon>Acidobacteriaceae</taxon>
        <taxon>Granulicella</taxon>
    </lineage>
</organism>
<dbReference type="Gene3D" id="3.90.1150.30">
    <property type="match status" value="1"/>
</dbReference>